<sequence>MTDFNWSKLLKWSSNYIDESDSSRRIKQIDPEKLEFLQGAVREAMKGVVDPNKLLSEAKLKLESDKAEEEVILSALAVIDRCVDLPDCSLNLDKLGLIQPLLNCLSKSEEIRNLTYQILSKSMQNNPPVQTAFGNRGALTIITEAVHLEISELMQSRGISAISSLIRHNPDMEREFVIEDGLLQIEKWMRSEFIKVREKSMSLLRHFIHQGVISSRDVLEINNGRIIDAILDLQRKNCESIEESQNIQYNETLSETLFQVVNICKDHMKNDCKEKILLQVNRRANFLSNYMKICPQDDFSPEHDMLIKCKELLKADM</sequence>
<dbReference type="EMBL" id="JAWDEY010000002">
    <property type="protein sequence ID" value="KAK6590981.1"/>
    <property type="molecule type" value="Genomic_DNA"/>
</dbReference>
<dbReference type="Proteomes" id="UP001311799">
    <property type="component" value="Unassembled WGS sequence"/>
</dbReference>
<organism evidence="1 2">
    <name type="scientific">Cryptosporidium xiaoi</name>
    <dbReference type="NCBI Taxonomy" id="659607"/>
    <lineage>
        <taxon>Eukaryota</taxon>
        <taxon>Sar</taxon>
        <taxon>Alveolata</taxon>
        <taxon>Apicomplexa</taxon>
        <taxon>Conoidasida</taxon>
        <taxon>Coccidia</taxon>
        <taxon>Eucoccidiorida</taxon>
        <taxon>Eimeriorina</taxon>
        <taxon>Cryptosporidiidae</taxon>
        <taxon>Cryptosporidium</taxon>
    </lineage>
</organism>
<dbReference type="Gene3D" id="1.25.10.10">
    <property type="entry name" value="Leucine-rich Repeat Variant"/>
    <property type="match status" value="1"/>
</dbReference>
<dbReference type="SUPFAM" id="SSF48371">
    <property type="entry name" value="ARM repeat"/>
    <property type="match status" value="1"/>
</dbReference>
<comment type="caution">
    <text evidence="1">The sequence shown here is derived from an EMBL/GenBank/DDBJ whole genome shotgun (WGS) entry which is preliminary data.</text>
</comment>
<reference evidence="1 2" key="1">
    <citation type="submission" date="2023-10" db="EMBL/GenBank/DDBJ databases">
        <title>Comparative genomics analysis reveals potential genetic determinants of host preference in Cryptosporidium xiaoi.</title>
        <authorList>
            <person name="Xiao L."/>
            <person name="Li J."/>
        </authorList>
    </citation>
    <scope>NUCLEOTIDE SEQUENCE [LARGE SCALE GENOMIC DNA]</scope>
    <source>
        <strain evidence="1 2">52996</strain>
    </source>
</reference>
<dbReference type="InterPro" id="IPR050693">
    <property type="entry name" value="Hsp70_NEF-Inhibitors"/>
</dbReference>
<dbReference type="InterPro" id="IPR016024">
    <property type="entry name" value="ARM-type_fold"/>
</dbReference>
<dbReference type="GO" id="GO:0000774">
    <property type="term" value="F:adenyl-nucleotide exchange factor activity"/>
    <property type="evidence" value="ECO:0007669"/>
    <property type="project" value="TreeGrafter"/>
</dbReference>
<protein>
    <recommendedName>
        <fullName evidence="3">Nucleotide exchange factor Fes1 domain-containing protein</fullName>
    </recommendedName>
</protein>
<dbReference type="AlphaFoldDB" id="A0AAV9Y211"/>
<evidence type="ECO:0000313" key="1">
    <source>
        <dbReference type="EMBL" id="KAK6590981.1"/>
    </source>
</evidence>
<accession>A0AAV9Y211</accession>
<name>A0AAV9Y211_9CRYT</name>
<gene>
    <name evidence="1" type="ORF">RS030_111754</name>
</gene>
<keyword evidence="2" id="KW-1185">Reference proteome</keyword>
<dbReference type="GO" id="GO:0005783">
    <property type="term" value="C:endoplasmic reticulum"/>
    <property type="evidence" value="ECO:0007669"/>
    <property type="project" value="TreeGrafter"/>
</dbReference>
<proteinExistence type="predicted"/>
<dbReference type="InterPro" id="IPR011989">
    <property type="entry name" value="ARM-like"/>
</dbReference>
<dbReference type="PANTHER" id="PTHR19316">
    <property type="entry name" value="PROTEIN FOLDING REGULATOR"/>
    <property type="match status" value="1"/>
</dbReference>
<dbReference type="PANTHER" id="PTHR19316:SF18">
    <property type="entry name" value="HSP70-BINDING PROTEIN 1"/>
    <property type="match status" value="1"/>
</dbReference>
<evidence type="ECO:0000313" key="2">
    <source>
        <dbReference type="Proteomes" id="UP001311799"/>
    </source>
</evidence>
<evidence type="ECO:0008006" key="3">
    <source>
        <dbReference type="Google" id="ProtNLM"/>
    </source>
</evidence>